<proteinExistence type="inferred from homology"/>
<dbReference type="InterPro" id="IPR051212">
    <property type="entry name" value="Type-I_RE_S_subunit"/>
</dbReference>
<keyword evidence="5" id="KW-0378">Hydrolase</keyword>
<keyword evidence="5" id="KW-0540">Nuclease</keyword>
<evidence type="ECO:0000313" key="6">
    <source>
        <dbReference type="Proteomes" id="UP000700059"/>
    </source>
</evidence>
<dbReference type="SUPFAM" id="SSF116734">
    <property type="entry name" value="DNA methylase specificity domain"/>
    <property type="match status" value="1"/>
</dbReference>
<dbReference type="Proteomes" id="UP000700059">
    <property type="component" value="Unassembled WGS sequence"/>
</dbReference>
<evidence type="ECO:0000256" key="3">
    <source>
        <dbReference type="ARBA" id="ARBA00023125"/>
    </source>
</evidence>
<dbReference type="CDD" id="cd17291">
    <property type="entry name" value="RMtype1_S_MgeORF438P-TRD-CR_like"/>
    <property type="match status" value="1"/>
</dbReference>
<comment type="similarity">
    <text evidence="1">Belongs to the type-I restriction system S methylase family.</text>
</comment>
<evidence type="ECO:0000256" key="1">
    <source>
        <dbReference type="ARBA" id="ARBA00010923"/>
    </source>
</evidence>
<dbReference type="Pfam" id="PF01420">
    <property type="entry name" value="Methylase_S"/>
    <property type="match status" value="1"/>
</dbReference>
<keyword evidence="2" id="KW-0680">Restriction system</keyword>
<evidence type="ECO:0000259" key="4">
    <source>
        <dbReference type="Pfam" id="PF01420"/>
    </source>
</evidence>
<keyword evidence="3" id="KW-0238">DNA-binding</keyword>
<evidence type="ECO:0000256" key="2">
    <source>
        <dbReference type="ARBA" id="ARBA00022747"/>
    </source>
</evidence>
<evidence type="ECO:0000313" key="5">
    <source>
        <dbReference type="EMBL" id="MBX7491537.1"/>
    </source>
</evidence>
<organism evidence="5 6">
    <name type="scientific">Helicobacter turcicus</name>
    <dbReference type="NCBI Taxonomy" id="2867412"/>
    <lineage>
        <taxon>Bacteria</taxon>
        <taxon>Pseudomonadati</taxon>
        <taxon>Campylobacterota</taxon>
        <taxon>Epsilonproteobacteria</taxon>
        <taxon>Campylobacterales</taxon>
        <taxon>Helicobacteraceae</taxon>
        <taxon>Helicobacter</taxon>
    </lineage>
</organism>
<dbReference type="GO" id="GO:0004519">
    <property type="term" value="F:endonuclease activity"/>
    <property type="evidence" value="ECO:0007669"/>
    <property type="project" value="UniProtKB-KW"/>
</dbReference>
<accession>A0ABS7JQ99</accession>
<keyword evidence="5" id="KW-0255">Endonuclease</keyword>
<dbReference type="PANTHER" id="PTHR43140:SF1">
    <property type="entry name" value="TYPE I RESTRICTION ENZYME ECOKI SPECIFICITY SUBUNIT"/>
    <property type="match status" value="1"/>
</dbReference>
<dbReference type="EMBL" id="JAIGYQ010000016">
    <property type="protein sequence ID" value="MBX7491537.1"/>
    <property type="molecule type" value="Genomic_DNA"/>
</dbReference>
<name>A0ABS7JQ99_9HELI</name>
<sequence>MYPNKNTQFLNYTLEYKPLGEVCEIKRGKSITAKQVRQGKIPVIAGGQSPAYYHDEANRFGETIAVAGSGAYAGFISYWNEPIFLSDSFSVIPISDSLNIKFVFYFLKNKQDYIYSLKSGAGIPHIYPNTFQNFPIPLPPLEVQNAIVAILDKFDCLVNDLSKGIPAEIKARRQQYEYYREKLLSFKRLEKSEG</sequence>
<reference evidence="5 6" key="1">
    <citation type="submission" date="2021-08" db="EMBL/GenBank/DDBJ databases">
        <title>Helicobacter spp. isolated from feces of Anatolian Ground Squirrel (Spermophilus xanthoprymnus) in Turkey.</title>
        <authorList>
            <person name="Aydin F."/>
            <person name="Abay S."/>
            <person name="Kayman T."/>
            <person name="Karakaya E."/>
            <person name="Saticioglu I.B."/>
        </authorList>
    </citation>
    <scope>NUCLEOTIDE SEQUENCE [LARGE SCALE GENOMIC DNA]</scope>
    <source>
        <strain evidence="5 6">Faydin-H70</strain>
    </source>
</reference>
<comment type="caution">
    <text evidence="5">The sequence shown here is derived from an EMBL/GenBank/DDBJ whole genome shotgun (WGS) entry which is preliminary data.</text>
</comment>
<keyword evidence="6" id="KW-1185">Reference proteome</keyword>
<protein>
    <submittedName>
        <fullName evidence="5">Restriction endonuclease subunit S</fullName>
    </submittedName>
</protein>
<dbReference type="InterPro" id="IPR000055">
    <property type="entry name" value="Restrct_endonuc_typeI_TRD"/>
</dbReference>
<feature type="domain" description="Type I restriction modification DNA specificity" evidence="4">
    <location>
        <begin position="15"/>
        <end position="170"/>
    </location>
</feature>
<dbReference type="PANTHER" id="PTHR43140">
    <property type="entry name" value="TYPE-1 RESTRICTION ENZYME ECOKI SPECIFICITY PROTEIN"/>
    <property type="match status" value="1"/>
</dbReference>
<dbReference type="Gene3D" id="3.90.220.20">
    <property type="entry name" value="DNA methylase specificity domains"/>
    <property type="match status" value="1"/>
</dbReference>
<gene>
    <name evidence="5" type="ORF">K4G57_08710</name>
</gene>
<dbReference type="InterPro" id="IPR044946">
    <property type="entry name" value="Restrct_endonuc_typeI_TRD_sf"/>
</dbReference>